<dbReference type="InterPro" id="IPR022966">
    <property type="entry name" value="RNase_II/R_CS"/>
</dbReference>
<dbReference type="InterPro" id="IPR050180">
    <property type="entry name" value="RNR_Ribonuclease"/>
</dbReference>
<evidence type="ECO:0000256" key="2">
    <source>
        <dbReference type="ARBA" id="ARBA00022490"/>
    </source>
</evidence>
<sequence>MSKPPRRPAPLPSKQDVLDFIRAQPGRVGKRELARAFKLRGGGERVDLKAILRELEKEGAVDRGRRRFAPPGALPDAALVEVTGTDAEGELLARPVSWEGEGRPPRIYLSPFRPGAGPAVGVGDRVLCKLRRLRDGDYEARPIKVVGEPRARVLGVYHALPDGSGRIQPASRREKAEYLVPRGEGGGADEGELVLADILPDRLYGLRQAAVKERLGPLNAPRSISLVAIHANDIPCDFPAETLAQAAACGPAPLLGRDDLRNVPLVTIDGEDARDFDDAVWAEPDPDPANPGGWHCLVAIADVSWYVRPGDALDREAFKRGNSVYFPDRVVPMLPEALSNGWCSLVPDEDRPCLAVEMWFDQNGHKRRHRFRRGLMRSAARLTYTEVQAARDGQPGAKAAALLETVIAPLYGAWDALARARAARGVLDLDLPERKVLIGEDGGVSAVVARERFDSHRLIEDLMIAANVCAAETLEKAGSPCMYRVHDLPSVEKLEGLREVLRGLDLSLAKGQRPTPGQFNRILAAVAGTPNAPLVNEVILRAQAQAAYSPENIGHFGLALARYAHFTSPIRRYADLLVHRGLVAALGLGEGGLPADAAARYPEWGEHISATERRAATAEREAVDRAVTLFLADRVGAEFPARISGVTRFGLFVTLDDSGADGLVPIGSLPDDYYLHDEAHHCLIGRHSRASYQLGQTVQVTLRQADIVTGSMVFSLGEDRRRPARRPPFRRGR</sequence>
<evidence type="ECO:0000256" key="5">
    <source>
        <dbReference type="ARBA" id="ARBA00022839"/>
    </source>
</evidence>
<dbReference type="PROSITE" id="PS50126">
    <property type="entry name" value="S1"/>
    <property type="match status" value="1"/>
</dbReference>
<evidence type="ECO:0000256" key="1">
    <source>
        <dbReference type="ARBA" id="ARBA00001849"/>
    </source>
</evidence>
<dbReference type="Proteomes" id="UP001597296">
    <property type="component" value="Unassembled WGS sequence"/>
</dbReference>
<dbReference type="Pfam" id="PF00575">
    <property type="entry name" value="S1"/>
    <property type="match status" value="1"/>
</dbReference>
<keyword evidence="2 7" id="KW-0963">Cytoplasm</keyword>
<keyword evidence="10" id="KW-1185">Reference proteome</keyword>
<keyword evidence="4 7" id="KW-0378">Hydrolase</keyword>
<keyword evidence="3 7" id="KW-0540">Nuclease</keyword>
<evidence type="ECO:0000256" key="4">
    <source>
        <dbReference type="ARBA" id="ARBA00022801"/>
    </source>
</evidence>
<dbReference type="EC" id="3.1.13.1" evidence="7"/>
<dbReference type="NCBIfam" id="TIGR00358">
    <property type="entry name" value="3_prime_RNase"/>
    <property type="match status" value="1"/>
</dbReference>
<proteinExistence type="inferred from homology"/>
<name>A0ABW5CB71_9PROT</name>
<evidence type="ECO:0000256" key="7">
    <source>
        <dbReference type="HAMAP-Rule" id="MF_01895"/>
    </source>
</evidence>
<dbReference type="GO" id="GO:0008859">
    <property type="term" value="F:exoribonuclease II activity"/>
    <property type="evidence" value="ECO:0007669"/>
    <property type="project" value="UniProtKB-EC"/>
</dbReference>
<dbReference type="RefSeq" id="WP_377315993.1">
    <property type="nucleotide sequence ID" value="NZ_JBHUIY010000016.1"/>
</dbReference>
<reference evidence="10" key="1">
    <citation type="journal article" date="2019" name="Int. J. Syst. Evol. Microbiol.">
        <title>The Global Catalogue of Microorganisms (GCM) 10K type strain sequencing project: providing services to taxonomists for standard genome sequencing and annotation.</title>
        <authorList>
            <consortium name="The Broad Institute Genomics Platform"/>
            <consortium name="The Broad Institute Genome Sequencing Center for Infectious Disease"/>
            <person name="Wu L."/>
            <person name="Ma J."/>
        </authorList>
    </citation>
    <scope>NUCLEOTIDE SEQUENCE [LARGE SCALE GENOMIC DNA]</scope>
    <source>
        <strain evidence="10">KCTC 15012</strain>
    </source>
</reference>
<evidence type="ECO:0000313" key="9">
    <source>
        <dbReference type="EMBL" id="MFD2234097.1"/>
    </source>
</evidence>
<protein>
    <recommendedName>
        <fullName evidence="7">Ribonuclease R</fullName>
        <shortName evidence="7">RNase R</shortName>
        <ecNumber evidence="7">3.1.13.1</ecNumber>
    </recommendedName>
</protein>
<evidence type="ECO:0000313" key="10">
    <source>
        <dbReference type="Proteomes" id="UP001597296"/>
    </source>
</evidence>
<comment type="function">
    <text evidence="7">3'-5' exoribonuclease that releases 5'-nucleoside monophosphates and is involved in maturation of structured RNAs.</text>
</comment>
<dbReference type="InterPro" id="IPR012340">
    <property type="entry name" value="NA-bd_OB-fold"/>
</dbReference>
<keyword evidence="5 7" id="KW-0269">Exonuclease</keyword>
<dbReference type="EMBL" id="JBHUIY010000016">
    <property type="protein sequence ID" value="MFD2234097.1"/>
    <property type="molecule type" value="Genomic_DNA"/>
</dbReference>
<evidence type="ECO:0000256" key="6">
    <source>
        <dbReference type="ARBA" id="ARBA00022884"/>
    </source>
</evidence>
<keyword evidence="6 7" id="KW-0694">RNA-binding</keyword>
<dbReference type="InterPro" id="IPR004476">
    <property type="entry name" value="RNase_II/RNase_R"/>
</dbReference>
<dbReference type="SUPFAM" id="SSF50249">
    <property type="entry name" value="Nucleic acid-binding proteins"/>
    <property type="match status" value="2"/>
</dbReference>
<dbReference type="Gene3D" id="2.40.50.140">
    <property type="entry name" value="Nucleic acid-binding proteins"/>
    <property type="match status" value="1"/>
</dbReference>
<dbReference type="PANTHER" id="PTHR23355:SF9">
    <property type="entry name" value="DIS3-LIKE EXONUCLEASE 2"/>
    <property type="match status" value="1"/>
</dbReference>
<dbReference type="PANTHER" id="PTHR23355">
    <property type="entry name" value="RIBONUCLEASE"/>
    <property type="match status" value="1"/>
</dbReference>
<dbReference type="SMART" id="SM00316">
    <property type="entry name" value="S1"/>
    <property type="match status" value="1"/>
</dbReference>
<comment type="caution">
    <text evidence="9">The sequence shown here is derived from an EMBL/GenBank/DDBJ whole genome shotgun (WGS) entry which is preliminary data.</text>
</comment>
<dbReference type="InterPro" id="IPR003029">
    <property type="entry name" value="S1_domain"/>
</dbReference>
<dbReference type="HAMAP" id="MF_01895">
    <property type="entry name" value="RNase_R"/>
    <property type="match status" value="1"/>
</dbReference>
<evidence type="ECO:0000256" key="3">
    <source>
        <dbReference type="ARBA" id="ARBA00022722"/>
    </source>
</evidence>
<accession>A0ABW5CB71</accession>
<comment type="catalytic activity">
    <reaction evidence="1 7">
        <text>Exonucleolytic cleavage in the 3'- to 5'-direction to yield nucleoside 5'-phosphates.</text>
        <dbReference type="EC" id="3.1.13.1"/>
    </reaction>
</comment>
<dbReference type="NCBIfam" id="TIGR02063">
    <property type="entry name" value="RNase_R"/>
    <property type="match status" value="1"/>
</dbReference>
<feature type="domain" description="S1 motif" evidence="8">
    <location>
        <begin position="636"/>
        <end position="717"/>
    </location>
</feature>
<dbReference type="InterPro" id="IPR011805">
    <property type="entry name" value="RNase_R"/>
</dbReference>
<dbReference type="InterPro" id="IPR040476">
    <property type="entry name" value="CSD2"/>
</dbReference>
<gene>
    <name evidence="7 9" type="primary">rnr</name>
    <name evidence="9" type="ORF">ACFSNB_09790</name>
</gene>
<dbReference type="SMART" id="SM00955">
    <property type="entry name" value="RNB"/>
    <property type="match status" value="1"/>
</dbReference>
<dbReference type="PROSITE" id="PS01175">
    <property type="entry name" value="RIBONUCLEASE_II"/>
    <property type="match status" value="1"/>
</dbReference>
<comment type="subcellular location">
    <subcellularLocation>
        <location evidence="7">Cytoplasm</location>
    </subcellularLocation>
</comment>
<comment type="similarity">
    <text evidence="7">Belongs to the RNR ribonuclease family. RNase R subfamily.</text>
</comment>
<organism evidence="9 10">
    <name type="scientific">Phaeospirillum tilakii</name>
    <dbReference type="NCBI Taxonomy" id="741673"/>
    <lineage>
        <taxon>Bacteria</taxon>
        <taxon>Pseudomonadati</taxon>
        <taxon>Pseudomonadota</taxon>
        <taxon>Alphaproteobacteria</taxon>
        <taxon>Rhodospirillales</taxon>
        <taxon>Rhodospirillaceae</taxon>
        <taxon>Phaeospirillum</taxon>
    </lineage>
</organism>
<dbReference type="CDD" id="cd04471">
    <property type="entry name" value="S1_RNase_R"/>
    <property type="match status" value="1"/>
</dbReference>
<dbReference type="InterPro" id="IPR001900">
    <property type="entry name" value="RNase_II/R"/>
</dbReference>
<dbReference type="Pfam" id="PF00773">
    <property type="entry name" value="RNB"/>
    <property type="match status" value="1"/>
</dbReference>
<evidence type="ECO:0000259" key="8">
    <source>
        <dbReference type="PROSITE" id="PS50126"/>
    </source>
</evidence>
<dbReference type="Pfam" id="PF17876">
    <property type="entry name" value="CSD2"/>
    <property type="match status" value="1"/>
</dbReference>